<keyword evidence="3" id="KW-0378">Hydrolase</keyword>
<dbReference type="InterPro" id="IPR011013">
    <property type="entry name" value="Gal_mutarotase_sf_dom"/>
</dbReference>
<dbReference type="Proteomes" id="UP000256817">
    <property type="component" value="Unassembled WGS sequence"/>
</dbReference>
<dbReference type="InterPro" id="IPR037094">
    <property type="entry name" value="Glyco_hydro_38_cen_sf"/>
</dbReference>
<protein>
    <submittedName>
        <fullName evidence="6">Alpha-mannosidase</fullName>
    </submittedName>
</protein>
<dbReference type="InterPro" id="IPR000602">
    <property type="entry name" value="Glyco_hydro_38_N"/>
</dbReference>
<dbReference type="SUPFAM" id="SSF74650">
    <property type="entry name" value="Galactose mutarotase-like"/>
    <property type="match status" value="1"/>
</dbReference>
<feature type="domain" description="Glycoside hydrolase family 38 central" evidence="5">
    <location>
        <begin position="519"/>
        <end position="599"/>
    </location>
</feature>
<dbReference type="Gene3D" id="2.70.98.30">
    <property type="entry name" value="Golgi alpha-mannosidase II, domain 4"/>
    <property type="match status" value="1"/>
</dbReference>
<dbReference type="InterPro" id="IPR027291">
    <property type="entry name" value="Glyco_hydro_38_N_sf"/>
</dbReference>
<sequence length="1045" mass="120230">MFFTEEKLSQRLDEVAQYRLRQIQSVELAEICFDREGKNGAYPPGTEADWQPCKQGFRWQERDIYAWLKLRVTLPQGGPQYTVVGHFDFGLGVQRPDFEALLYIDGLPFHGIDQNHAQVVFPEEYQGKTLELCFRLWSGILEGKVRKHFQAFHVGNGFETAQFAVLDKPTDTLYYTTLAILQTLAVLPENDPWRIRLLTVTDAAYCLIDWRDPGSDSFYRSIADASTQLERDYAQPNKSHPVTVHCVGHTHIDVAFLWQLKHTREKCARSFSTVLRLMERYPEYTFFQSQPQLYDYIKQDYPDLYRQIKQRIKEGRWEVDGAMWVEADCNLPSGESFVRQILLGSRFMQDEFGITPHCLWLPDVFGYSWALPQILKKSGIKYFMTTKISWNEFNKMPHDTFTWRGIDGSDVLAHFITTPEAGHPRYTYNGMVNAESVQGIWDNYKDKPLNQELLLAYGYGDGGGGPTEEMLELLRRFEKMPALPAIQMGRVDDYFTRLDARLQDSNEYQHTWDGELYFESHRGTYTSQAQVKKANRQAELRYRRAEWVQVLSALTGGGWSQYRADDLTDGWKILLRNQFHDIIPGSSIAEVYQDAALEYQEAENIVADVLNESWRHLVTPRQGAVSLVNSGSWKRDDMAFIPGASDVVWHDAQGQMLLSQPVDGGSLVQVSDLPSLSGTTIYATPLETNVEENAPFVFGEGQLETPHYLIVWNEQGHLTRIYDRQYQREVLADHGNVLTVYEDKPLKYDAWDIEIFYFQKQRPVTELESVRVVEQGALRCSIEFIWRYHHSRVVQQMQVYSQLRRIDFHTRVDWQDFNQLLKVVFPVAVRATEATYDVQFGNVKRPTTWNTTWDAARFESVAHQWADLSEYGYGVSLLNDCKYGHAIKDNVMQLTLIKSAVSPDAHADRGEHEFTYALLPHAGDWRDAAVAQQAFSLNEPLQVLPGEWREAANGVIRCDHPFVALDAIKKAEQSEWVIVRLHEFAGGRQQLTLESSLPIREWRECDLLEAPESGKTPQQGPLTLTFAPYEIKTVAICFAHADTAV</sequence>
<keyword evidence="7" id="KW-1185">Reference proteome</keyword>
<dbReference type="Pfam" id="PF01074">
    <property type="entry name" value="Glyco_hydro_38N"/>
    <property type="match status" value="1"/>
</dbReference>
<evidence type="ECO:0000256" key="2">
    <source>
        <dbReference type="ARBA" id="ARBA00022723"/>
    </source>
</evidence>
<reference evidence="6" key="1">
    <citation type="submission" date="2018-11" db="EMBL/GenBank/DDBJ databases">
        <title>Draft genome sequences of proposed Pectobacterium aquaticum sp. nov. isolated in France from fresh water.</title>
        <authorList>
            <person name="Pedron J."/>
            <person name="Barny M.A."/>
        </authorList>
    </citation>
    <scope>NUCLEOTIDE SEQUENCE [LARGE SCALE GENOMIC DNA]</scope>
    <source>
        <strain evidence="6">A35-S23-M15</strain>
    </source>
</reference>
<dbReference type="CDD" id="cd10789">
    <property type="entry name" value="GH38N_AMII_ER_cytosolic"/>
    <property type="match status" value="1"/>
</dbReference>
<keyword evidence="2" id="KW-0479">Metal-binding</keyword>
<dbReference type="SUPFAM" id="SSF88688">
    <property type="entry name" value="Families 57/38 glycoside transferase middle domain"/>
    <property type="match status" value="1"/>
</dbReference>
<evidence type="ECO:0000256" key="4">
    <source>
        <dbReference type="ARBA" id="ARBA00023295"/>
    </source>
</evidence>
<keyword evidence="4" id="KW-0326">Glycosidase</keyword>
<dbReference type="Pfam" id="PF09261">
    <property type="entry name" value="Alpha-mann_mid"/>
    <property type="match status" value="1"/>
</dbReference>
<dbReference type="Pfam" id="PF17677">
    <property type="entry name" value="Glyco_hydro38C2"/>
    <property type="match status" value="1"/>
</dbReference>
<dbReference type="SMART" id="SM00872">
    <property type="entry name" value="Alpha-mann_mid"/>
    <property type="match status" value="1"/>
</dbReference>
<dbReference type="InterPro" id="IPR041147">
    <property type="entry name" value="GH38_C"/>
</dbReference>
<dbReference type="RefSeq" id="WP_116238039.1">
    <property type="nucleotide sequence ID" value="NZ_QHJW02000037.1"/>
</dbReference>
<dbReference type="InterPro" id="IPR011682">
    <property type="entry name" value="Glyco_hydro_38_C"/>
</dbReference>
<evidence type="ECO:0000313" key="6">
    <source>
        <dbReference type="EMBL" id="RRO06932.1"/>
    </source>
</evidence>
<dbReference type="InterPro" id="IPR015341">
    <property type="entry name" value="Glyco_hydro_38_cen"/>
</dbReference>
<dbReference type="SUPFAM" id="SSF88713">
    <property type="entry name" value="Glycoside hydrolase/deacetylase"/>
    <property type="match status" value="1"/>
</dbReference>
<dbReference type="Gene3D" id="3.20.110.10">
    <property type="entry name" value="Glycoside hydrolase 38, N terminal domain"/>
    <property type="match status" value="1"/>
</dbReference>
<dbReference type="PANTHER" id="PTHR46017:SF1">
    <property type="entry name" value="ALPHA-MANNOSIDASE 2C1"/>
    <property type="match status" value="1"/>
</dbReference>
<dbReference type="Pfam" id="PF07748">
    <property type="entry name" value="Glyco_hydro_38C"/>
    <property type="match status" value="1"/>
</dbReference>
<accession>A0A3R8NPW0</accession>
<evidence type="ECO:0000256" key="3">
    <source>
        <dbReference type="ARBA" id="ARBA00022801"/>
    </source>
</evidence>
<dbReference type="EMBL" id="QHJW02000037">
    <property type="protein sequence ID" value="RRO06932.1"/>
    <property type="molecule type" value="Genomic_DNA"/>
</dbReference>
<gene>
    <name evidence="6" type="ORF">DMB85_014890</name>
</gene>
<organism evidence="6 7">
    <name type="scientific">Pectobacterium aquaticum</name>
    <dbReference type="NCBI Taxonomy" id="2204145"/>
    <lineage>
        <taxon>Bacteria</taxon>
        <taxon>Pseudomonadati</taxon>
        <taxon>Pseudomonadota</taxon>
        <taxon>Gammaproteobacteria</taxon>
        <taxon>Enterobacterales</taxon>
        <taxon>Pectobacteriaceae</taxon>
        <taxon>Pectobacterium</taxon>
    </lineage>
</organism>
<evidence type="ECO:0000256" key="1">
    <source>
        <dbReference type="ARBA" id="ARBA00009792"/>
    </source>
</evidence>
<dbReference type="Gene3D" id="1.20.1270.50">
    <property type="entry name" value="Glycoside hydrolase family 38, central domain"/>
    <property type="match status" value="1"/>
</dbReference>
<evidence type="ECO:0000313" key="7">
    <source>
        <dbReference type="Proteomes" id="UP000256817"/>
    </source>
</evidence>
<dbReference type="InterPro" id="IPR011330">
    <property type="entry name" value="Glyco_hydro/deAcase_b/a-brl"/>
</dbReference>
<dbReference type="InterPro" id="IPR028995">
    <property type="entry name" value="Glyco_hydro_57/38_cen_sf"/>
</dbReference>
<comment type="similarity">
    <text evidence="1">Belongs to the glycosyl hydrolase 38 family.</text>
</comment>
<dbReference type="Gene3D" id="2.60.40.2220">
    <property type="match status" value="1"/>
</dbReference>
<evidence type="ECO:0000259" key="5">
    <source>
        <dbReference type="SMART" id="SM00872"/>
    </source>
</evidence>
<name>A0A3R8NPW0_9GAMM</name>
<comment type="caution">
    <text evidence="6">The sequence shown here is derived from an EMBL/GenBank/DDBJ whole genome shotgun (WGS) entry which is preliminary data.</text>
</comment>
<proteinExistence type="inferred from homology"/>
<dbReference type="PANTHER" id="PTHR46017">
    <property type="entry name" value="ALPHA-MANNOSIDASE 2C1"/>
    <property type="match status" value="1"/>
</dbReference>